<keyword evidence="2" id="KW-1185">Reference proteome</keyword>
<sequence length="122" mass="12994">MGGRARDTNLAPLSLGFAPAFSPVRSHTVKTSAYSLLMRADVVPQLPPSHLFESSTPKTLPSIVQASNIAIPSSSASGFLFMFVAALCSCLGPMLHWCCSEDDFTRTGYGVVDAIYFAMKGC</sequence>
<dbReference type="Proteomes" id="UP000823749">
    <property type="component" value="Chromosome 2"/>
</dbReference>
<evidence type="ECO:0000313" key="1">
    <source>
        <dbReference type="EMBL" id="KAG5561464.1"/>
    </source>
</evidence>
<reference evidence="1" key="1">
    <citation type="submission" date="2020-08" db="EMBL/GenBank/DDBJ databases">
        <title>Plant Genome Project.</title>
        <authorList>
            <person name="Zhang R.-G."/>
        </authorList>
    </citation>
    <scope>NUCLEOTIDE SEQUENCE</scope>
    <source>
        <strain evidence="1">WSP0</strain>
        <tissue evidence="1">Leaf</tissue>
    </source>
</reference>
<proteinExistence type="predicted"/>
<protein>
    <submittedName>
        <fullName evidence="1">Uncharacterized protein</fullName>
    </submittedName>
</protein>
<gene>
    <name evidence="1" type="ORF">RHGRI_004495</name>
</gene>
<dbReference type="AlphaFoldDB" id="A0AAV6LAP1"/>
<name>A0AAV6LAP1_9ERIC</name>
<dbReference type="EMBL" id="JACTNZ010000002">
    <property type="protein sequence ID" value="KAG5561464.1"/>
    <property type="molecule type" value="Genomic_DNA"/>
</dbReference>
<organism evidence="1 2">
    <name type="scientific">Rhododendron griersonianum</name>
    <dbReference type="NCBI Taxonomy" id="479676"/>
    <lineage>
        <taxon>Eukaryota</taxon>
        <taxon>Viridiplantae</taxon>
        <taxon>Streptophyta</taxon>
        <taxon>Embryophyta</taxon>
        <taxon>Tracheophyta</taxon>
        <taxon>Spermatophyta</taxon>
        <taxon>Magnoliopsida</taxon>
        <taxon>eudicotyledons</taxon>
        <taxon>Gunneridae</taxon>
        <taxon>Pentapetalae</taxon>
        <taxon>asterids</taxon>
        <taxon>Ericales</taxon>
        <taxon>Ericaceae</taxon>
        <taxon>Ericoideae</taxon>
        <taxon>Rhodoreae</taxon>
        <taxon>Rhododendron</taxon>
    </lineage>
</organism>
<comment type="caution">
    <text evidence="1">The sequence shown here is derived from an EMBL/GenBank/DDBJ whole genome shotgun (WGS) entry which is preliminary data.</text>
</comment>
<evidence type="ECO:0000313" key="2">
    <source>
        <dbReference type="Proteomes" id="UP000823749"/>
    </source>
</evidence>
<accession>A0AAV6LAP1</accession>